<sequence length="82" mass="9295">MFRWCTYLSCFCFILLVAVIPRDNKLKLAASSSEEIMLITGESLRLQCEFEDLKTDDPAWNRLLVGHTKDGICPECHGNVMG</sequence>
<name>A0A453M467_AEGTS</name>
<reference evidence="2" key="3">
    <citation type="journal article" date="2017" name="Nature">
        <title>Genome sequence of the progenitor of the wheat D genome Aegilops tauschii.</title>
        <authorList>
            <person name="Luo M.C."/>
            <person name="Gu Y.Q."/>
            <person name="Puiu D."/>
            <person name="Wang H."/>
            <person name="Twardziok S.O."/>
            <person name="Deal K.R."/>
            <person name="Huo N."/>
            <person name="Zhu T."/>
            <person name="Wang L."/>
            <person name="Wang Y."/>
            <person name="McGuire P.E."/>
            <person name="Liu S."/>
            <person name="Long H."/>
            <person name="Ramasamy R.K."/>
            <person name="Rodriguez J.C."/>
            <person name="Van S.L."/>
            <person name="Yuan L."/>
            <person name="Wang Z."/>
            <person name="Xia Z."/>
            <person name="Xiao L."/>
            <person name="Anderson O.D."/>
            <person name="Ouyang S."/>
            <person name="Liang Y."/>
            <person name="Zimin A.V."/>
            <person name="Pertea G."/>
            <person name="Qi P."/>
            <person name="Bennetzen J.L."/>
            <person name="Dai X."/>
            <person name="Dawson M.W."/>
            <person name="Muller H.G."/>
            <person name="Kugler K."/>
            <person name="Rivarola-Duarte L."/>
            <person name="Spannagl M."/>
            <person name="Mayer K.F.X."/>
            <person name="Lu F.H."/>
            <person name="Bevan M.W."/>
            <person name="Leroy P."/>
            <person name="Li P."/>
            <person name="You F.M."/>
            <person name="Sun Q."/>
            <person name="Liu Z."/>
            <person name="Lyons E."/>
            <person name="Wicker T."/>
            <person name="Salzberg S.L."/>
            <person name="Devos K.M."/>
            <person name="Dvorak J."/>
        </authorList>
    </citation>
    <scope>NUCLEOTIDE SEQUENCE [LARGE SCALE GENOMIC DNA]</scope>
    <source>
        <strain evidence="2">cv. AL8/78</strain>
    </source>
</reference>
<proteinExistence type="predicted"/>
<dbReference type="AlphaFoldDB" id="A0A453M467"/>
<accession>A0A453M467</accession>
<dbReference type="Proteomes" id="UP000015105">
    <property type="component" value="Chromosome 5D"/>
</dbReference>
<reference evidence="3" key="1">
    <citation type="journal article" date="2014" name="Science">
        <title>Ancient hybridizations among the ancestral genomes of bread wheat.</title>
        <authorList>
            <consortium name="International Wheat Genome Sequencing Consortium,"/>
            <person name="Marcussen T."/>
            <person name="Sandve S.R."/>
            <person name="Heier L."/>
            <person name="Spannagl M."/>
            <person name="Pfeifer M."/>
            <person name="Jakobsen K.S."/>
            <person name="Wulff B.B."/>
            <person name="Steuernagel B."/>
            <person name="Mayer K.F."/>
            <person name="Olsen O.A."/>
        </authorList>
    </citation>
    <scope>NUCLEOTIDE SEQUENCE [LARGE SCALE GENOMIC DNA]</scope>
    <source>
        <strain evidence="3">cv. AL8/78</strain>
    </source>
</reference>
<keyword evidence="1" id="KW-0732">Signal</keyword>
<evidence type="ECO:0000313" key="2">
    <source>
        <dbReference type="EnsemblPlants" id="AET5Gv21035700.2"/>
    </source>
</evidence>
<dbReference type="Gramene" id="AET5Gv21035700.2">
    <property type="protein sequence ID" value="AET5Gv21035700.2"/>
    <property type="gene ID" value="AET5Gv21035700"/>
</dbReference>
<protein>
    <submittedName>
        <fullName evidence="2">Uncharacterized protein</fullName>
    </submittedName>
</protein>
<reference evidence="3" key="2">
    <citation type="journal article" date="2017" name="Nat. Plants">
        <title>The Aegilops tauschii genome reveals multiple impacts of transposons.</title>
        <authorList>
            <person name="Zhao G."/>
            <person name="Zou C."/>
            <person name="Li K."/>
            <person name="Wang K."/>
            <person name="Li T."/>
            <person name="Gao L."/>
            <person name="Zhang X."/>
            <person name="Wang H."/>
            <person name="Yang Z."/>
            <person name="Liu X."/>
            <person name="Jiang W."/>
            <person name="Mao L."/>
            <person name="Kong X."/>
            <person name="Jiao Y."/>
            <person name="Jia J."/>
        </authorList>
    </citation>
    <scope>NUCLEOTIDE SEQUENCE [LARGE SCALE GENOMIC DNA]</scope>
    <source>
        <strain evidence="3">cv. AL8/78</strain>
    </source>
</reference>
<keyword evidence="3" id="KW-1185">Reference proteome</keyword>
<reference evidence="2" key="4">
    <citation type="submission" date="2019-03" db="UniProtKB">
        <authorList>
            <consortium name="EnsemblPlants"/>
        </authorList>
    </citation>
    <scope>IDENTIFICATION</scope>
</reference>
<dbReference type="EnsemblPlants" id="AET5Gv21035700.2">
    <property type="protein sequence ID" value="AET5Gv21035700.2"/>
    <property type="gene ID" value="AET5Gv21035700"/>
</dbReference>
<reference evidence="2" key="5">
    <citation type="journal article" date="2021" name="G3 (Bethesda)">
        <title>Aegilops tauschii genome assembly Aet v5.0 features greater sequence contiguity and improved annotation.</title>
        <authorList>
            <person name="Wang L."/>
            <person name="Zhu T."/>
            <person name="Rodriguez J.C."/>
            <person name="Deal K.R."/>
            <person name="Dubcovsky J."/>
            <person name="McGuire P.E."/>
            <person name="Lux T."/>
            <person name="Spannagl M."/>
            <person name="Mayer K.F.X."/>
            <person name="Baldrich P."/>
            <person name="Meyers B.C."/>
            <person name="Huo N."/>
            <person name="Gu Y.Q."/>
            <person name="Zhou H."/>
            <person name="Devos K.M."/>
            <person name="Bennetzen J.L."/>
            <person name="Unver T."/>
            <person name="Budak H."/>
            <person name="Gulick P.J."/>
            <person name="Galiba G."/>
            <person name="Kalapos B."/>
            <person name="Nelson D.R."/>
            <person name="Li P."/>
            <person name="You F.M."/>
            <person name="Luo M.C."/>
            <person name="Dvorak J."/>
        </authorList>
    </citation>
    <scope>NUCLEOTIDE SEQUENCE [LARGE SCALE GENOMIC DNA]</scope>
    <source>
        <strain evidence="2">cv. AL8/78</strain>
    </source>
</reference>
<feature type="signal peptide" evidence="1">
    <location>
        <begin position="1"/>
        <end position="21"/>
    </location>
</feature>
<evidence type="ECO:0000313" key="3">
    <source>
        <dbReference type="Proteomes" id="UP000015105"/>
    </source>
</evidence>
<feature type="chain" id="PRO_5019068573" evidence="1">
    <location>
        <begin position="22"/>
        <end position="82"/>
    </location>
</feature>
<evidence type="ECO:0000256" key="1">
    <source>
        <dbReference type="SAM" id="SignalP"/>
    </source>
</evidence>
<organism evidence="2 3">
    <name type="scientific">Aegilops tauschii subsp. strangulata</name>
    <name type="common">Goatgrass</name>
    <dbReference type="NCBI Taxonomy" id="200361"/>
    <lineage>
        <taxon>Eukaryota</taxon>
        <taxon>Viridiplantae</taxon>
        <taxon>Streptophyta</taxon>
        <taxon>Embryophyta</taxon>
        <taxon>Tracheophyta</taxon>
        <taxon>Spermatophyta</taxon>
        <taxon>Magnoliopsida</taxon>
        <taxon>Liliopsida</taxon>
        <taxon>Poales</taxon>
        <taxon>Poaceae</taxon>
        <taxon>BOP clade</taxon>
        <taxon>Pooideae</taxon>
        <taxon>Triticodae</taxon>
        <taxon>Triticeae</taxon>
        <taxon>Triticinae</taxon>
        <taxon>Aegilops</taxon>
    </lineage>
</organism>